<evidence type="ECO:0000313" key="3">
    <source>
        <dbReference type="Proteomes" id="UP001172457"/>
    </source>
</evidence>
<dbReference type="InterPro" id="IPR056924">
    <property type="entry name" value="SH3_Tf2-1"/>
</dbReference>
<evidence type="ECO:0000313" key="2">
    <source>
        <dbReference type="EMBL" id="KAJ9547716.1"/>
    </source>
</evidence>
<dbReference type="PANTHER" id="PTHR46148">
    <property type="entry name" value="CHROMO DOMAIN-CONTAINING PROTEIN"/>
    <property type="match status" value="1"/>
</dbReference>
<keyword evidence="3" id="KW-1185">Reference proteome</keyword>
<name>A0AA38WGM9_9ASTR</name>
<reference evidence="2" key="1">
    <citation type="submission" date="2023-03" db="EMBL/GenBank/DDBJ databases">
        <title>Chromosome-scale reference genome and RAD-based genetic map of yellow starthistle (Centaurea solstitialis) reveal putative structural variation and QTLs associated with invader traits.</title>
        <authorList>
            <person name="Reatini B."/>
            <person name="Cang F.A."/>
            <person name="Jiang Q."/>
            <person name="Mckibben M.T.W."/>
            <person name="Barker M.S."/>
            <person name="Rieseberg L.H."/>
            <person name="Dlugosch K.M."/>
        </authorList>
    </citation>
    <scope>NUCLEOTIDE SEQUENCE</scope>
    <source>
        <strain evidence="2">CAN-66</strain>
        <tissue evidence="2">Leaf</tissue>
    </source>
</reference>
<feature type="domain" description="Tf2-1-like SH3-like" evidence="1">
    <location>
        <begin position="82"/>
        <end position="114"/>
    </location>
</feature>
<dbReference type="AlphaFoldDB" id="A0AA38WGM9"/>
<dbReference type="PANTHER" id="PTHR46148:SF57">
    <property type="entry name" value="OS12G0499874 PROTEIN"/>
    <property type="match status" value="1"/>
</dbReference>
<dbReference type="Proteomes" id="UP001172457">
    <property type="component" value="Chromosome 5"/>
</dbReference>
<evidence type="ECO:0000259" key="1">
    <source>
        <dbReference type="Pfam" id="PF24626"/>
    </source>
</evidence>
<comment type="caution">
    <text evidence="2">The sequence shown here is derived from an EMBL/GenBank/DDBJ whole genome shotgun (WGS) entry which is preliminary data.</text>
</comment>
<dbReference type="EMBL" id="JARYMX010000005">
    <property type="protein sequence ID" value="KAJ9547716.1"/>
    <property type="molecule type" value="Genomic_DNA"/>
</dbReference>
<sequence>MPSYEMLYRRRCRTPVCWGEVGQRELGSTEIVQKMTESIELIRGWLKIAQSRQKSYANRRRSDLEFNVADDVLLKVSPWKGVIARVGKVAYRLEPPPELSQIHNSFHVSQLRKFLADESAHIPIDDIQDLEAVERKSTEKGEKT</sequence>
<dbReference type="Pfam" id="PF24626">
    <property type="entry name" value="SH3_Tf2-1"/>
    <property type="match status" value="1"/>
</dbReference>
<gene>
    <name evidence="2" type="ORF">OSB04_020259</name>
</gene>
<protein>
    <recommendedName>
        <fullName evidence="1">Tf2-1-like SH3-like domain-containing protein</fullName>
    </recommendedName>
</protein>
<accession>A0AA38WGM9</accession>
<proteinExistence type="predicted"/>
<organism evidence="2 3">
    <name type="scientific">Centaurea solstitialis</name>
    <name type="common">yellow star-thistle</name>
    <dbReference type="NCBI Taxonomy" id="347529"/>
    <lineage>
        <taxon>Eukaryota</taxon>
        <taxon>Viridiplantae</taxon>
        <taxon>Streptophyta</taxon>
        <taxon>Embryophyta</taxon>
        <taxon>Tracheophyta</taxon>
        <taxon>Spermatophyta</taxon>
        <taxon>Magnoliopsida</taxon>
        <taxon>eudicotyledons</taxon>
        <taxon>Gunneridae</taxon>
        <taxon>Pentapetalae</taxon>
        <taxon>asterids</taxon>
        <taxon>campanulids</taxon>
        <taxon>Asterales</taxon>
        <taxon>Asteraceae</taxon>
        <taxon>Carduoideae</taxon>
        <taxon>Cardueae</taxon>
        <taxon>Centaureinae</taxon>
        <taxon>Centaurea</taxon>
    </lineage>
</organism>